<protein>
    <recommendedName>
        <fullName evidence="8">RTA1 domain protein</fullName>
    </recommendedName>
</protein>
<dbReference type="PANTHER" id="PTHR31465">
    <property type="entry name" value="PROTEIN RTA1-RELATED"/>
    <property type="match status" value="1"/>
</dbReference>
<organism evidence="6 7">
    <name type="scientific">Trichoderma asperellum (strain ATCC 204424 / CBS 433.97 / NBRC 101777)</name>
    <dbReference type="NCBI Taxonomy" id="1042311"/>
    <lineage>
        <taxon>Eukaryota</taxon>
        <taxon>Fungi</taxon>
        <taxon>Dikarya</taxon>
        <taxon>Ascomycota</taxon>
        <taxon>Pezizomycotina</taxon>
        <taxon>Sordariomycetes</taxon>
        <taxon>Hypocreomycetidae</taxon>
        <taxon>Hypocreales</taxon>
        <taxon>Hypocreaceae</taxon>
        <taxon>Trichoderma</taxon>
    </lineage>
</organism>
<dbReference type="Proteomes" id="UP000240493">
    <property type="component" value="Unassembled WGS sequence"/>
</dbReference>
<evidence type="ECO:0000256" key="5">
    <source>
        <dbReference type="SAM" id="Phobius"/>
    </source>
</evidence>
<evidence type="ECO:0000313" key="6">
    <source>
        <dbReference type="EMBL" id="PTB38487.1"/>
    </source>
</evidence>
<proteinExistence type="predicted"/>
<gene>
    <name evidence="6" type="ORF">M441DRAFT_447429</name>
</gene>
<reference evidence="6 7" key="1">
    <citation type="submission" date="2016-07" db="EMBL/GenBank/DDBJ databases">
        <title>Multiple horizontal gene transfer events from other fungi enriched the ability of initially mycotrophic Trichoderma (Ascomycota) to feed on dead plant biomass.</title>
        <authorList>
            <consortium name="DOE Joint Genome Institute"/>
            <person name="Aerts A."/>
            <person name="Atanasova L."/>
            <person name="Chenthamara K."/>
            <person name="Zhang J."/>
            <person name="Grujic M."/>
            <person name="Henrissat B."/>
            <person name="Kuo A."/>
            <person name="Salamov A."/>
            <person name="Lipzen A."/>
            <person name="Labutti K."/>
            <person name="Barry K."/>
            <person name="Miao Y."/>
            <person name="Rahimi M.J."/>
            <person name="Shen Q."/>
            <person name="Grigoriev I.V."/>
            <person name="Kubicek C.P."/>
            <person name="Druzhinina I.S."/>
        </authorList>
    </citation>
    <scope>NUCLEOTIDE SEQUENCE [LARGE SCALE GENOMIC DNA]</scope>
    <source>
        <strain evidence="6 7">CBS 433.97</strain>
    </source>
</reference>
<dbReference type="OrthoDB" id="5384040at2759"/>
<feature type="transmembrane region" description="Helical" evidence="5">
    <location>
        <begin position="35"/>
        <end position="56"/>
    </location>
</feature>
<name>A0A2T3Z103_TRIA4</name>
<keyword evidence="4 5" id="KW-0472">Membrane</keyword>
<evidence type="ECO:0000313" key="7">
    <source>
        <dbReference type="Proteomes" id="UP000240493"/>
    </source>
</evidence>
<evidence type="ECO:0000256" key="2">
    <source>
        <dbReference type="ARBA" id="ARBA00022692"/>
    </source>
</evidence>
<sequence length="136" mass="15497">MGGVGLQLGFILIFSTYAPRFFLETRHNPSAREVLPLFYAQTLALAMIVLRIIFRICEYSQGLDSKIPMHEAYQYCLDSLPMLIALVIYNVVHPGRIMQGQAGEMPSVRQLRKQKKQGVYLVEMPLVSQPDSTFKF</sequence>
<dbReference type="InterPro" id="IPR007568">
    <property type="entry name" value="RTA1"/>
</dbReference>
<dbReference type="EMBL" id="KZ679266">
    <property type="protein sequence ID" value="PTB38487.1"/>
    <property type="molecule type" value="Genomic_DNA"/>
</dbReference>
<evidence type="ECO:0000256" key="3">
    <source>
        <dbReference type="ARBA" id="ARBA00022989"/>
    </source>
</evidence>
<evidence type="ECO:0000256" key="4">
    <source>
        <dbReference type="ARBA" id="ARBA00023136"/>
    </source>
</evidence>
<evidence type="ECO:0000256" key="1">
    <source>
        <dbReference type="ARBA" id="ARBA00004141"/>
    </source>
</evidence>
<dbReference type="GO" id="GO:0016020">
    <property type="term" value="C:membrane"/>
    <property type="evidence" value="ECO:0007669"/>
    <property type="project" value="UniProtKB-SubCell"/>
</dbReference>
<keyword evidence="7" id="KW-1185">Reference proteome</keyword>
<evidence type="ECO:0008006" key="8">
    <source>
        <dbReference type="Google" id="ProtNLM"/>
    </source>
</evidence>
<feature type="transmembrane region" description="Helical" evidence="5">
    <location>
        <begin position="72"/>
        <end position="92"/>
    </location>
</feature>
<dbReference type="STRING" id="1042311.A0A2T3Z103"/>
<keyword evidence="2 5" id="KW-0812">Transmembrane</keyword>
<feature type="transmembrane region" description="Helical" evidence="5">
    <location>
        <begin position="6"/>
        <end position="23"/>
    </location>
</feature>
<dbReference type="PANTHER" id="PTHR31465:SF15">
    <property type="entry name" value="LIPID TRANSPORTER ATNI-RELATED"/>
    <property type="match status" value="1"/>
</dbReference>
<accession>A0A2T3Z103</accession>
<keyword evidence="3 5" id="KW-1133">Transmembrane helix</keyword>
<comment type="subcellular location">
    <subcellularLocation>
        <location evidence="1">Membrane</location>
        <topology evidence="1">Multi-pass membrane protein</topology>
    </subcellularLocation>
</comment>
<dbReference type="AlphaFoldDB" id="A0A2T3Z103"/>
<dbReference type="Pfam" id="PF04479">
    <property type="entry name" value="RTA1"/>
    <property type="match status" value="1"/>
</dbReference>